<dbReference type="AlphaFoldDB" id="A0AAD7PHE4"/>
<dbReference type="EMBL" id="JARAOO010000009">
    <property type="protein sequence ID" value="KAJ7954989.1"/>
    <property type="molecule type" value="Genomic_DNA"/>
</dbReference>
<dbReference type="KEGG" id="qsa:O6P43_021656"/>
<accession>A0AAD7PHE4</accession>
<reference evidence="2" key="1">
    <citation type="journal article" date="2023" name="Science">
        <title>Elucidation of the pathway for biosynthesis of saponin adjuvants from the soapbark tree.</title>
        <authorList>
            <person name="Reed J."/>
            <person name="Orme A."/>
            <person name="El-Demerdash A."/>
            <person name="Owen C."/>
            <person name="Martin L.B.B."/>
            <person name="Misra R.C."/>
            <person name="Kikuchi S."/>
            <person name="Rejzek M."/>
            <person name="Martin A.C."/>
            <person name="Harkess A."/>
            <person name="Leebens-Mack J."/>
            <person name="Louveau T."/>
            <person name="Stephenson M.J."/>
            <person name="Osbourn A."/>
        </authorList>
    </citation>
    <scope>NUCLEOTIDE SEQUENCE</scope>
    <source>
        <strain evidence="2">S10</strain>
    </source>
</reference>
<name>A0AAD7PHE4_QUISA</name>
<evidence type="ECO:0000313" key="2">
    <source>
        <dbReference type="EMBL" id="KAJ7954989.1"/>
    </source>
</evidence>
<evidence type="ECO:0000313" key="3">
    <source>
        <dbReference type="Proteomes" id="UP001163823"/>
    </source>
</evidence>
<comment type="caution">
    <text evidence="2">The sequence shown here is derived from an EMBL/GenBank/DDBJ whole genome shotgun (WGS) entry which is preliminary data.</text>
</comment>
<organism evidence="2 3">
    <name type="scientific">Quillaja saponaria</name>
    <name type="common">Soap bark tree</name>
    <dbReference type="NCBI Taxonomy" id="32244"/>
    <lineage>
        <taxon>Eukaryota</taxon>
        <taxon>Viridiplantae</taxon>
        <taxon>Streptophyta</taxon>
        <taxon>Embryophyta</taxon>
        <taxon>Tracheophyta</taxon>
        <taxon>Spermatophyta</taxon>
        <taxon>Magnoliopsida</taxon>
        <taxon>eudicotyledons</taxon>
        <taxon>Gunneridae</taxon>
        <taxon>Pentapetalae</taxon>
        <taxon>rosids</taxon>
        <taxon>fabids</taxon>
        <taxon>Fabales</taxon>
        <taxon>Quillajaceae</taxon>
        <taxon>Quillaja</taxon>
    </lineage>
</organism>
<sequence length="217" mass="24544">MDGIRVFIQNSINESQLDPELRDLVYPAGLPQTGQSKLVFICKVVWSSCCPVPSQHHPFFGYYSQLIHPRLLQRQNWLSNLPWVPPLYHLSLSVASAVITNSCEPAGRVFLYFITLISAVLLFFIGNILLAHLLEVVFEACSIILFMGSILFIVILTTIIQIFFPFESLAFAIAGAFSAAVYATLVLFFSIGDELMNELFRKNDWISGSIYFFLFIF</sequence>
<feature type="transmembrane region" description="Helical" evidence="1">
    <location>
        <begin position="170"/>
        <end position="192"/>
    </location>
</feature>
<dbReference type="Proteomes" id="UP001163823">
    <property type="component" value="Chromosome 9"/>
</dbReference>
<gene>
    <name evidence="2" type="ORF">O6P43_021656</name>
</gene>
<keyword evidence="1" id="KW-0472">Membrane</keyword>
<feature type="transmembrane region" description="Helical" evidence="1">
    <location>
        <begin position="109"/>
        <end position="131"/>
    </location>
</feature>
<protein>
    <submittedName>
        <fullName evidence="2">Uncharacterized protein</fullName>
    </submittedName>
</protein>
<feature type="transmembrane region" description="Helical" evidence="1">
    <location>
        <begin position="143"/>
        <end position="164"/>
    </location>
</feature>
<keyword evidence="3" id="KW-1185">Reference proteome</keyword>
<evidence type="ECO:0000256" key="1">
    <source>
        <dbReference type="SAM" id="Phobius"/>
    </source>
</evidence>
<proteinExistence type="predicted"/>
<keyword evidence="1" id="KW-1133">Transmembrane helix</keyword>
<keyword evidence="1" id="KW-0812">Transmembrane</keyword>